<proteinExistence type="predicted"/>
<evidence type="ECO:0000313" key="1">
    <source>
        <dbReference type="EMBL" id="SVC93344.1"/>
    </source>
</evidence>
<sequence length="30" mass="3586">HWNVVNWHDSPNQSLLDRIEELKVIINQMG</sequence>
<dbReference type="AlphaFoldDB" id="A0A382R6H9"/>
<organism evidence="1">
    <name type="scientific">marine metagenome</name>
    <dbReference type="NCBI Taxonomy" id="408172"/>
    <lineage>
        <taxon>unclassified sequences</taxon>
        <taxon>metagenomes</taxon>
        <taxon>ecological metagenomes</taxon>
    </lineage>
</organism>
<dbReference type="EMBL" id="UINC01119490">
    <property type="protein sequence ID" value="SVC93344.1"/>
    <property type="molecule type" value="Genomic_DNA"/>
</dbReference>
<accession>A0A382R6H9</accession>
<gene>
    <name evidence="1" type="ORF">METZ01_LOCUS346198</name>
</gene>
<reference evidence="1" key="1">
    <citation type="submission" date="2018-05" db="EMBL/GenBank/DDBJ databases">
        <authorList>
            <person name="Lanie J.A."/>
            <person name="Ng W.-L."/>
            <person name="Kazmierczak K.M."/>
            <person name="Andrzejewski T.M."/>
            <person name="Davidsen T.M."/>
            <person name="Wayne K.J."/>
            <person name="Tettelin H."/>
            <person name="Glass J.I."/>
            <person name="Rusch D."/>
            <person name="Podicherti R."/>
            <person name="Tsui H.-C.T."/>
            <person name="Winkler M.E."/>
        </authorList>
    </citation>
    <scope>NUCLEOTIDE SEQUENCE</scope>
</reference>
<name>A0A382R6H9_9ZZZZ</name>
<feature type="non-terminal residue" evidence="1">
    <location>
        <position position="1"/>
    </location>
</feature>
<protein>
    <submittedName>
        <fullName evidence="1">Uncharacterized protein</fullName>
    </submittedName>
</protein>